<dbReference type="EMBL" id="MU268521">
    <property type="protein sequence ID" value="KAH7904322.1"/>
    <property type="molecule type" value="Genomic_DNA"/>
</dbReference>
<comment type="caution">
    <text evidence="1">The sequence shown here is derived from an EMBL/GenBank/DDBJ whole genome shotgun (WGS) entry which is preliminary data.</text>
</comment>
<gene>
    <name evidence="1" type="ORF">BJ138DRAFT_1119527</name>
</gene>
<accession>A0ACB7ZUF3</accession>
<dbReference type="Proteomes" id="UP000790377">
    <property type="component" value="Unassembled WGS sequence"/>
</dbReference>
<reference evidence="1" key="1">
    <citation type="journal article" date="2021" name="New Phytol.">
        <title>Evolutionary innovations through gain and loss of genes in the ectomycorrhizal Boletales.</title>
        <authorList>
            <person name="Wu G."/>
            <person name="Miyauchi S."/>
            <person name="Morin E."/>
            <person name="Kuo A."/>
            <person name="Drula E."/>
            <person name="Varga T."/>
            <person name="Kohler A."/>
            <person name="Feng B."/>
            <person name="Cao Y."/>
            <person name="Lipzen A."/>
            <person name="Daum C."/>
            <person name="Hundley H."/>
            <person name="Pangilinan J."/>
            <person name="Johnson J."/>
            <person name="Barry K."/>
            <person name="LaButti K."/>
            <person name="Ng V."/>
            <person name="Ahrendt S."/>
            <person name="Min B."/>
            <person name="Choi I.G."/>
            <person name="Park H."/>
            <person name="Plett J.M."/>
            <person name="Magnuson J."/>
            <person name="Spatafora J.W."/>
            <person name="Nagy L.G."/>
            <person name="Henrissat B."/>
            <person name="Grigoriev I.V."/>
            <person name="Yang Z.L."/>
            <person name="Xu J."/>
            <person name="Martin F.M."/>
        </authorList>
    </citation>
    <scope>NUCLEOTIDE SEQUENCE</scope>
    <source>
        <strain evidence="1">ATCC 28755</strain>
    </source>
</reference>
<keyword evidence="2" id="KW-1185">Reference proteome</keyword>
<evidence type="ECO:0000313" key="1">
    <source>
        <dbReference type="EMBL" id="KAH7904322.1"/>
    </source>
</evidence>
<proteinExistence type="predicted"/>
<evidence type="ECO:0000313" key="2">
    <source>
        <dbReference type="Proteomes" id="UP000790377"/>
    </source>
</evidence>
<name>A0ACB7ZUF3_9AGAM</name>
<sequence>MKRSYHHGQTRLGHTFQGVSREYEERFVDPYRKFLQEVFGGNKVSGLAPLASGSLPASLSNTSSSFSDSPSFPSPASLSDNNSTTNNPRSDNSFFTSLSSALETANGGNGINFLAPMHPSAVPTSLGTQSSSTAASESAVSLTATAMGSASITSQGSSPPLMSSPSLHLTSPQTQNPAEWTMFDTPDLNARMTANDNSASQPFWWPSNSLGFNGGTAGLDFQFNSTQDNIPLGPDAQLMPSQNHYPLWTFNNSQLSAASFNHPDPAMFAQLSQHTRETSLSGVPDTLTQITGTSARSADRPLPHIPDTSSPPTLAPPVTSPPASEPAPISALPSESSPVQQALPPIARAPLTSLPSVPGSIDEAGGAPIHSSGAIVSSRGRVVKPSNRQDKANKIGENNRITKKPAPKRKRVEPSGDDIEGSLQK</sequence>
<organism evidence="1 2">
    <name type="scientific">Hygrophoropsis aurantiaca</name>
    <dbReference type="NCBI Taxonomy" id="72124"/>
    <lineage>
        <taxon>Eukaryota</taxon>
        <taxon>Fungi</taxon>
        <taxon>Dikarya</taxon>
        <taxon>Basidiomycota</taxon>
        <taxon>Agaricomycotina</taxon>
        <taxon>Agaricomycetes</taxon>
        <taxon>Agaricomycetidae</taxon>
        <taxon>Boletales</taxon>
        <taxon>Coniophorineae</taxon>
        <taxon>Hygrophoropsidaceae</taxon>
        <taxon>Hygrophoropsis</taxon>
    </lineage>
</organism>
<protein>
    <submittedName>
        <fullName evidence="1">Uncharacterized protein</fullName>
    </submittedName>
</protein>